<dbReference type="EMBL" id="RHHR01000029">
    <property type="protein sequence ID" value="RNB71246.1"/>
    <property type="molecule type" value="Genomic_DNA"/>
</dbReference>
<comment type="function">
    <text evidence="1">Probable oxidoreductase that may play a role as regulator of mitochondrial function.</text>
</comment>
<evidence type="ECO:0000256" key="3">
    <source>
        <dbReference type="ARBA" id="ARBA00040298"/>
    </source>
</evidence>
<evidence type="ECO:0000256" key="2">
    <source>
        <dbReference type="ARBA" id="ARBA00038825"/>
    </source>
</evidence>
<dbReference type="RefSeq" id="WP_122910042.1">
    <property type="nucleotide sequence ID" value="NZ_CBCSBE010000009.1"/>
</dbReference>
<dbReference type="AlphaFoldDB" id="A0A3M8C6B8"/>
<proteinExistence type="predicted"/>
<organism evidence="5 6">
    <name type="scientific">Brevibacillus invocatus</name>
    <dbReference type="NCBI Taxonomy" id="173959"/>
    <lineage>
        <taxon>Bacteria</taxon>
        <taxon>Bacillati</taxon>
        <taxon>Bacillota</taxon>
        <taxon>Bacilli</taxon>
        <taxon>Bacillales</taxon>
        <taxon>Paenibacillaceae</taxon>
        <taxon>Brevibacillus</taxon>
    </lineage>
</organism>
<reference evidence="5 6" key="1">
    <citation type="submission" date="2018-10" db="EMBL/GenBank/DDBJ databases">
        <title>Phylogenomics of Brevibacillus.</title>
        <authorList>
            <person name="Dunlap C."/>
        </authorList>
    </citation>
    <scope>NUCLEOTIDE SEQUENCE [LARGE SCALE GENOMIC DNA]</scope>
    <source>
        <strain evidence="5 6">JCM 12215</strain>
    </source>
</reference>
<sequence>MNDADYIVVGSGHNGLACALKLAQAGHKVLVLEQADQAGGASKSGEVTIPGFTHDLYATNIGLFLGSQIYQEMKTEFHQNGFDIAVSDQPFASVFPDGDGIGVYTDAQKTIAQFQRHSNHDADSWKALLKFFDETAPHFLPLLQMPLPSWPAARQLYRMWRALGYAKTVELGSMILKSPRQFAEYWFENEKVQSLFIPWAFHLDFGPDVSGGAQFPFVEPPLDHRNGMAIAKGGISNLIQSMVKTLEKRGGQVLTQHPVEKVLVQNNRAVGVQLANGNKIHARKAVIGNITPTQLITKLLDQETLPSAYVERYRKFRYGPGTMMIHLALDGPLSWKAGEDYAKFAYVHIGPYVEDVARTYSDALNGELPASPLLVVGQQSAFDPSRAPEGKHTLWVQVRALPAKPQRDSLHEIGIGTWDQMKDAYADRVLKKLEVYAPNVTQQIIGRTVYSPRDLEVANPNLVGGDSVSGSHHLDQNFLFRPVPGWSRYKTPVDGLFLIGASTWPGGGLNATSGYLLAKQLLKA</sequence>
<dbReference type="Gene3D" id="3.50.50.60">
    <property type="entry name" value="FAD/NAD(P)-binding domain"/>
    <property type="match status" value="2"/>
</dbReference>
<protein>
    <recommendedName>
        <fullName evidence="3">Pyridine nucleotide-disulfide oxidoreductase domain-containing protein 2</fullName>
    </recommendedName>
</protein>
<dbReference type="Proteomes" id="UP000282028">
    <property type="component" value="Unassembled WGS sequence"/>
</dbReference>
<dbReference type="OrthoDB" id="9814556at2"/>
<dbReference type="PRINTS" id="PR00411">
    <property type="entry name" value="PNDRDTASEI"/>
</dbReference>
<dbReference type="InterPro" id="IPR036188">
    <property type="entry name" value="FAD/NAD-bd_sf"/>
</dbReference>
<dbReference type="Pfam" id="PF01593">
    <property type="entry name" value="Amino_oxidase"/>
    <property type="match status" value="1"/>
</dbReference>
<comment type="caution">
    <text evidence="5">The sequence shown here is derived from an EMBL/GenBank/DDBJ whole genome shotgun (WGS) entry which is preliminary data.</text>
</comment>
<evidence type="ECO:0000259" key="4">
    <source>
        <dbReference type="Pfam" id="PF01593"/>
    </source>
</evidence>
<keyword evidence="6" id="KW-1185">Reference proteome</keyword>
<dbReference type="SUPFAM" id="SSF51905">
    <property type="entry name" value="FAD/NAD(P)-binding domain"/>
    <property type="match status" value="1"/>
</dbReference>
<evidence type="ECO:0000313" key="5">
    <source>
        <dbReference type="EMBL" id="RNB71246.1"/>
    </source>
</evidence>
<gene>
    <name evidence="5" type="ORF">EDM52_16355</name>
</gene>
<dbReference type="InterPro" id="IPR002937">
    <property type="entry name" value="Amino_oxidase"/>
</dbReference>
<dbReference type="PANTHER" id="PTHR10668">
    <property type="entry name" value="PHYTOENE DEHYDROGENASE"/>
    <property type="match status" value="1"/>
</dbReference>
<accession>A0A3M8C6B8</accession>
<evidence type="ECO:0000313" key="6">
    <source>
        <dbReference type="Proteomes" id="UP000282028"/>
    </source>
</evidence>
<name>A0A3M8C6B8_9BACL</name>
<feature type="domain" description="Amine oxidase" evidence="4">
    <location>
        <begin position="15"/>
        <end position="394"/>
    </location>
</feature>
<evidence type="ECO:0000256" key="1">
    <source>
        <dbReference type="ARBA" id="ARBA00037217"/>
    </source>
</evidence>
<dbReference type="PANTHER" id="PTHR10668:SF105">
    <property type="entry name" value="DEHYDROGENASE-RELATED"/>
    <property type="match status" value="1"/>
</dbReference>
<comment type="subunit">
    <text evidence="2">Interacts with COX5B; this interaction may contribute to localize PYROXD2 to the inner face of the inner mitochondrial membrane.</text>
</comment>
<dbReference type="GO" id="GO:0016491">
    <property type="term" value="F:oxidoreductase activity"/>
    <property type="evidence" value="ECO:0007669"/>
    <property type="project" value="InterPro"/>
</dbReference>